<evidence type="ECO:0000256" key="7">
    <source>
        <dbReference type="ARBA" id="ARBA00022927"/>
    </source>
</evidence>
<accession>A0A972VYH8</accession>
<sequence length="120" mass="13439">APVYRFLEEGQGDRDRHYDLLQYMLCTQAEVRAAGGVSRGLQGQSLLSQISSSTAKFRIKPNRLQPEGSDGVSVWFDAVSFNDLIRWLEQQHLEGIRVRQIAIDKSEASGIVSARVVLHI</sequence>
<gene>
    <name evidence="10" type="ORF">HQ497_11655</name>
</gene>
<dbReference type="InterPro" id="IPR023229">
    <property type="entry name" value="T2SS_M_periplasmic_sf"/>
</dbReference>
<dbReference type="Gene3D" id="3.30.1360.100">
    <property type="entry name" value="General secretion pathway protein M, EpsM"/>
    <property type="match status" value="1"/>
</dbReference>
<keyword evidence="4" id="KW-1003">Cell membrane</keyword>
<keyword evidence="6" id="KW-0812">Transmembrane</keyword>
<evidence type="ECO:0000256" key="2">
    <source>
        <dbReference type="ARBA" id="ARBA00010637"/>
    </source>
</evidence>
<comment type="caution">
    <text evidence="10">The sequence shown here is derived from an EMBL/GenBank/DDBJ whole genome shotgun (WGS) entry which is preliminary data.</text>
</comment>
<name>A0A972VYH8_9GAMM</name>
<evidence type="ECO:0000256" key="4">
    <source>
        <dbReference type="ARBA" id="ARBA00022475"/>
    </source>
</evidence>
<dbReference type="GO" id="GO:0015627">
    <property type="term" value="C:type II protein secretion system complex"/>
    <property type="evidence" value="ECO:0007669"/>
    <property type="project" value="InterPro"/>
</dbReference>
<keyword evidence="5" id="KW-0997">Cell inner membrane</keyword>
<proteinExistence type="inferred from homology"/>
<organism evidence="10 11">
    <name type="scientific">SAR86 cluster bacterium</name>
    <dbReference type="NCBI Taxonomy" id="2030880"/>
    <lineage>
        <taxon>Bacteria</taxon>
        <taxon>Pseudomonadati</taxon>
        <taxon>Pseudomonadota</taxon>
        <taxon>Gammaproteobacteria</taxon>
        <taxon>SAR86 cluster</taxon>
    </lineage>
</organism>
<evidence type="ECO:0000313" key="11">
    <source>
        <dbReference type="Proteomes" id="UP000754644"/>
    </source>
</evidence>
<evidence type="ECO:0000256" key="9">
    <source>
        <dbReference type="ARBA" id="ARBA00023136"/>
    </source>
</evidence>
<dbReference type="GO" id="GO:0005886">
    <property type="term" value="C:plasma membrane"/>
    <property type="evidence" value="ECO:0007669"/>
    <property type="project" value="UniProtKB-SubCell"/>
</dbReference>
<dbReference type="InterPro" id="IPR007690">
    <property type="entry name" value="T2SS_GspM"/>
</dbReference>
<keyword evidence="3" id="KW-0813">Transport</keyword>
<dbReference type="GO" id="GO:0015628">
    <property type="term" value="P:protein secretion by the type II secretion system"/>
    <property type="evidence" value="ECO:0007669"/>
    <property type="project" value="InterPro"/>
</dbReference>
<comment type="similarity">
    <text evidence="2">Belongs to the GSP M family.</text>
</comment>
<reference evidence="10" key="1">
    <citation type="submission" date="2020-05" db="EMBL/GenBank/DDBJ databases">
        <title>Sulfur intermediates as new biogeochemical hubs in an aquatic model microbial ecosystem.</title>
        <authorList>
            <person name="Vigneron A."/>
        </authorList>
    </citation>
    <scope>NUCLEOTIDE SEQUENCE</scope>
    <source>
        <strain evidence="10">Bin.250</strain>
    </source>
</reference>
<dbReference type="AlphaFoldDB" id="A0A972VYH8"/>
<keyword evidence="7" id="KW-0653">Protein transport</keyword>
<evidence type="ECO:0000256" key="8">
    <source>
        <dbReference type="ARBA" id="ARBA00022989"/>
    </source>
</evidence>
<evidence type="ECO:0000313" key="10">
    <source>
        <dbReference type="EMBL" id="NQV66008.1"/>
    </source>
</evidence>
<dbReference type="SUPFAM" id="SSF103054">
    <property type="entry name" value="General secretion pathway protein M, EpsM"/>
    <property type="match status" value="1"/>
</dbReference>
<evidence type="ECO:0000256" key="1">
    <source>
        <dbReference type="ARBA" id="ARBA00004377"/>
    </source>
</evidence>
<protein>
    <submittedName>
        <fullName evidence="10">Type II secretion system protein M</fullName>
    </submittedName>
</protein>
<dbReference type="Pfam" id="PF04612">
    <property type="entry name" value="T2SSM"/>
    <property type="match status" value="1"/>
</dbReference>
<keyword evidence="8" id="KW-1133">Transmembrane helix</keyword>
<dbReference type="EMBL" id="JABMOJ010000442">
    <property type="protein sequence ID" value="NQV66008.1"/>
    <property type="molecule type" value="Genomic_DNA"/>
</dbReference>
<comment type="subcellular location">
    <subcellularLocation>
        <location evidence="1">Cell inner membrane</location>
        <topology evidence="1">Single-pass membrane protein</topology>
    </subcellularLocation>
</comment>
<feature type="non-terminal residue" evidence="10">
    <location>
        <position position="1"/>
    </location>
</feature>
<evidence type="ECO:0000256" key="5">
    <source>
        <dbReference type="ARBA" id="ARBA00022519"/>
    </source>
</evidence>
<evidence type="ECO:0000256" key="3">
    <source>
        <dbReference type="ARBA" id="ARBA00022448"/>
    </source>
</evidence>
<evidence type="ECO:0000256" key="6">
    <source>
        <dbReference type="ARBA" id="ARBA00022692"/>
    </source>
</evidence>
<dbReference type="Proteomes" id="UP000754644">
    <property type="component" value="Unassembled WGS sequence"/>
</dbReference>
<keyword evidence="9" id="KW-0472">Membrane</keyword>